<name>A0A5N0YP76_9ENTE</name>
<protein>
    <submittedName>
        <fullName evidence="1">Uncharacterized protein</fullName>
    </submittedName>
</protein>
<proteinExistence type="predicted"/>
<sequence length="404" mass="47051">MLDEVKIDSLLRLAKSKRHRLINSKDYGEIMIQLLLQLLNLDSSHFTFSKLTPYKQNIELLAVYQEYVKCNLEMFSHRNIDLIDSSLENSIYSSIEPQLVSNYIDSLVVNNQDSFLILPVSIIFFEEEENDWYGHEVGAILRKIEDDIVVSIIDKADTRIKDRLQVSPDILDGKPQSNDKKGIVEYQYKIKNSPKNIEELSDVLKLGLLTDDEYIDNQVNILMEHKVQEMFFYELSSLAHSEEWGTKVGNYQQYLDNCFAKEIDGAIKFVLFDTSDADLLKSESKQSLQEKIQHCSLNPKRYSTKEVSKDIVAIIEKQFEILKFDPQVYKSLLTEVFQHYLQLKEVRQSSFVQKKIQTTEASKIYSQRDFTIPKLQSTSVKPNEFKLNLKSLSSEKKEQREQQI</sequence>
<accession>A0A5N0YP76</accession>
<dbReference type="RefSeq" id="WP_151026569.1">
    <property type="nucleotide sequence ID" value="NZ_VYUK01000011.1"/>
</dbReference>
<gene>
    <name evidence="1" type="ORF">F6X95_10745</name>
</gene>
<dbReference type="EMBL" id="VYUT01000015">
    <property type="protein sequence ID" value="KAA9204717.1"/>
    <property type="molecule type" value="Genomic_DNA"/>
</dbReference>
<evidence type="ECO:0000313" key="1">
    <source>
        <dbReference type="EMBL" id="KAA9204717.1"/>
    </source>
</evidence>
<comment type="caution">
    <text evidence="1">The sequence shown here is derived from an EMBL/GenBank/DDBJ whole genome shotgun (WGS) entry which is preliminary data.</text>
</comment>
<organism evidence="1 2">
    <name type="scientific">Enterococcus durans</name>
    <dbReference type="NCBI Taxonomy" id="53345"/>
    <lineage>
        <taxon>Bacteria</taxon>
        <taxon>Bacillati</taxon>
        <taxon>Bacillota</taxon>
        <taxon>Bacilli</taxon>
        <taxon>Lactobacillales</taxon>
        <taxon>Enterococcaceae</taxon>
        <taxon>Enterococcus</taxon>
    </lineage>
</organism>
<evidence type="ECO:0000313" key="2">
    <source>
        <dbReference type="Proteomes" id="UP000326078"/>
    </source>
</evidence>
<reference evidence="1 2" key="1">
    <citation type="submission" date="2019-09" db="EMBL/GenBank/DDBJ databases">
        <title>Vancomyinc resistant enterococci isolated from farm animals in Switzerland.</title>
        <authorList>
            <person name="Stevens M.J.A."/>
            <person name="Stephan R."/>
            <person name="Morach M."/>
            <person name="Nuesch-Inderbinen M."/>
        </authorList>
    </citation>
    <scope>NUCLEOTIDE SEQUENCE [LARGE SCALE GENOMIC DNA]</scope>
    <source>
        <strain evidence="1 2">GH27</strain>
    </source>
</reference>
<dbReference type="Proteomes" id="UP000326078">
    <property type="component" value="Unassembled WGS sequence"/>
</dbReference>
<dbReference type="AlphaFoldDB" id="A0A5N0YP76"/>